<keyword evidence="3" id="KW-1185">Reference proteome</keyword>
<feature type="transmembrane region" description="Helical" evidence="1">
    <location>
        <begin position="60"/>
        <end position="78"/>
    </location>
</feature>
<accession>A0A1I1YTQ3</accession>
<protein>
    <submittedName>
        <fullName evidence="2">Uncharacterized protein</fullName>
    </submittedName>
</protein>
<gene>
    <name evidence="2" type="ORF">SAMN05216251_102123</name>
</gene>
<proteinExistence type="predicted"/>
<evidence type="ECO:0000256" key="1">
    <source>
        <dbReference type="SAM" id="Phobius"/>
    </source>
</evidence>
<keyword evidence="1" id="KW-0812">Transmembrane</keyword>
<feature type="transmembrane region" description="Helical" evidence="1">
    <location>
        <begin position="6"/>
        <end position="24"/>
    </location>
</feature>
<name>A0A1I1YTQ3_9ACTN</name>
<keyword evidence="1" id="KW-0472">Membrane</keyword>
<dbReference type="OrthoDB" id="3384074at2"/>
<sequence>MGVVVLFVVGVFVAALPLLAWACLARTRAIGFGVGAVLLAGAGLLVAVQNEWVAAPRPDVHALYTAVTLLVVLFGVALERQQEGRPDTAWGHRRNTAVGILILQSSVTLVTSLFFLGLSGEGETPPASAVPDLPPGLTVTARSTGCGSGSCYRVLDIGTTTHLTRTQIIAALDRPTPTCHPNGWFLDRRPLCTEVDTQFPTVRLVISLGSSLD</sequence>
<evidence type="ECO:0000313" key="2">
    <source>
        <dbReference type="EMBL" id="SFE21533.1"/>
    </source>
</evidence>
<dbReference type="Proteomes" id="UP000199323">
    <property type="component" value="Unassembled WGS sequence"/>
</dbReference>
<reference evidence="3" key="1">
    <citation type="submission" date="2016-10" db="EMBL/GenBank/DDBJ databases">
        <authorList>
            <person name="Varghese N."/>
            <person name="Submissions S."/>
        </authorList>
    </citation>
    <scope>NUCLEOTIDE SEQUENCE [LARGE SCALE GENOMIC DNA]</scope>
    <source>
        <strain evidence="3">CGMCC 4.3510</strain>
    </source>
</reference>
<feature type="transmembrane region" description="Helical" evidence="1">
    <location>
        <begin position="98"/>
        <end position="118"/>
    </location>
</feature>
<evidence type="ECO:0000313" key="3">
    <source>
        <dbReference type="Proteomes" id="UP000199323"/>
    </source>
</evidence>
<keyword evidence="1" id="KW-1133">Transmembrane helix</keyword>
<dbReference type="EMBL" id="FONG01000002">
    <property type="protein sequence ID" value="SFE21533.1"/>
    <property type="molecule type" value="Genomic_DNA"/>
</dbReference>
<organism evidence="2 3">
    <name type="scientific">Actinacidiphila alni</name>
    <dbReference type="NCBI Taxonomy" id="380248"/>
    <lineage>
        <taxon>Bacteria</taxon>
        <taxon>Bacillati</taxon>
        <taxon>Actinomycetota</taxon>
        <taxon>Actinomycetes</taxon>
        <taxon>Kitasatosporales</taxon>
        <taxon>Streptomycetaceae</taxon>
        <taxon>Actinacidiphila</taxon>
    </lineage>
</organism>
<dbReference type="RefSeq" id="WP_093711849.1">
    <property type="nucleotide sequence ID" value="NZ_FONG01000002.1"/>
</dbReference>
<feature type="transmembrane region" description="Helical" evidence="1">
    <location>
        <begin position="29"/>
        <end position="48"/>
    </location>
</feature>
<dbReference type="AlphaFoldDB" id="A0A1I1YTQ3"/>